<keyword evidence="1" id="KW-0560">Oxidoreductase</keyword>
<evidence type="ECO:0000256" key="1">
    <source>
        <dbReference type="ARBA" id="ARBA00023002"/>
    </source>
</evidence>
<dbReference type="PROSITE" id="PS00072">
    <property type="entry name" value="ACYL_COA_DH_1"/>
    <property type="match status" value="1"/>
</dbReference>
<dbReference type="PANTHER" id="PTHR43292:SF4">
    <property type="entry name" value="ACYL-COA DEHYDROGENASE FADE34"/>
    <property type="match status" value="1"/>
</dbReference>
<dbReference type="PANTHER" id="PTHR43292">
    <property type="entry name" value="ACYL-COA DEHYDROGENASE"/>
    <property type="match status" value="1"/>
</dbReference>
<comment type="caution">
    <text evidence="4">The sequence shown here is derived from an EMBL/GenBank/DDBJ whole genome shotgun (WGS) entry which is preliminary data.</text>
</comment>
<dbReference type="InterPro" id="IPR013786">
    <property type="entry name" value="AcylCoA_DH/ox_N"/>
</dbReference>
<sequence length="379" mass="39841">MASLIPMPLSDEPEPPGLRARVRAFLDAERVAHPGLVGRGGYDRAFSRRLGAAGLVALSVPVQYGGPGLGPVAQLVVAEEMLAAGAPVGAHIAAERQTAPMLLRFGTEEQKREFLPRIAAGEIGFALGMSEPDSGSDLSSVRTRATRVDGGWSLSGAKIWTSWADRVEYAVVLCRSSPLGDDRHEGLSQLVVDLSAPGVAISPIETLDGNAHFSEVSFSEVFVPADRVLGEPGSGWRQVTSELAYERSGPDRWLSAFPVFSALVDAAPHLEDEALVEVGRAAAMFRVLHAFSSGIAHAVRDGDDPAVAAAVVKDIGTGFEQGLVAAPAGLLPRDPDLPHGSVRALRETSQALGLVSPGFTIRGGTTEVLRTIVSRGLLR</sequence>
<proteinExistence type="predicted"/>
<reference evidence="4 5" key="1">
    <citation type="journal article" date="2019" name="Int. J. Syst. Evol. Microbiol.">
        <title>The Global Catalogue of Microorganisms (GCM) 10K type strain sequencing project: providing services to taxonomists for standard genome sequencing and annotation.</title>
        <authorList>
            <consortium name="The Broad Institute Genomics Platform"/>
            <consortium name="The Broad Institute Genome Sequencing Center for Infectious Disease"/>
            <person name="Wu L."/>
            <person name="Ma J."/>
        </authorList>
    </citation>
    <scope>NUCLEOTIDE SEQUENCE [LARGE SCALE GENOMIC DNA]</scope>
    <source>
        <strain evidence="4 5">JCM 16009</strain>
    </source>
</reference>
<evidence type="ECO:0000313" key="4">
    <source>
        <dbReference type="EMBL" id="GAA1868835.1"/>
    </source>
</evidence>
<dbReference type="Pfam" id="PF02770">
    <property type="entry name" value="Acyl-CoA_dh_M"/>
    <property type="match status" value="1"/>
</dbReference>
<dbReference type="Gene3D" id="1.10.540.10">
    <property type="entry name" value="Acyl-CoA dehydrogenase/oxidase, N-terminal domain"/>
    <property type="match status" value="1"/>
</dbReference>
<feature type="domain" description="Acyl-CoA oxidase/dehydrogenase middle" evidence="2">
    <location>
        <begin position="126"/>
        <end position="221"/>
    </location>
</feature>
<dbReference type="Pfam" id="PF02771">
    <property type="entry name" value="Acyl-CoA_dh_N"/>
    <property type="match status" value="1"/>
</dbReference>
<evidence type="ECO:0000259" key="3">
    <source>
        <dbReference type="Pfam" id="PF02771"/>
    </source>
</evidence>
<accession>A0ABN2NI27</accession>
<dbReference type="InterPro" id="IPR046373">
    <property type="entry name" value="Acyl-CoA_Oxase/DH_mid-dom_sf"/>
</dbReference>
<evidence type="ECO:0000313" key="5">
    <source>
        <dbReference type="Proteomes" id="UP001500449"/>
    </source>
</evidence>
<dbReference type="InterPro" id="IPR037069">
    <property type="entry name" value="AcylCoA_DH/ox_N_sf"/>
</dbReference>
<dbReference type="RefSeq" id="WP_344423697.1">
    <property type="nucleotide sequence ID" value="NZ_BAAAQK010000023.1"/>
</dbReference>
<evidence type="ECO:0000259" key="2">
    <source>
        <dbReference type="Pfam" id="PF02770"/>
    </source>
</evidence>
<dbReference type="InterPro" id="IPR052161">
    <property type="entry name" value="Mycobact_Acyl-CoA_DH"/>
</dbReference>
<keyword evidence="5" id="KW-1185">Reference proteome</keyword>
<name>A0ABN2NI27_9PSEU</name>
<organism evidence="4 5">
    <name type="scientific">Pseudonocardia ailaonensis</name>
    <dbReference type="NCBI Taxonomy" id="367279"/>
    <lineage>
        <taxon>Bacteria</taxon>
        <taxon>Bacillati</taxon>
        <taxon>Actinomycetota</taxon>
        <taxon>Actinomycetes</taxon>
        <taxon>Pseudonocardiales</taxon>
        <taxon>Pseudonocardiaceae</taxon>
        <taxon>Pseudonocardia</taxon>
    </lineage>
</organism>
<dbReference type="Proteomes" id="UP001500449">
    <property type="component" value="Unassembled WGS sequence"/>
</dbReference>
<dbReference type="SUPFAM" id="SSF56645">
    <property type="entry name" value="Acyl-CoA dehydrogenase NM domain-like"/>
    <property type="match status" value="1"/>
</dbReference>
<dbReference type="Gene3D" id="2.40.110.10">
    <property type="entry name" value="Butyryl-CoA Dehydrogenase, subunit A, domain 2"/>
    <property type="match status" value="1"/>
</dbReference>
<protein>
    <submittedName>
        <fullName evidence="4">Acyl-CoA dehydrogenase family protein</fullName>
    </submittedName>
</protein>
<dbReference type="InterPro" id="IPR006091">
    <property type="entry name" value="Acyl-CoA_Oxase/DH_mid-dom"/>
</dbReference>
<feature type="domain" description="Acyl-CoA dehydrogenase/oxidase N-terminal" evidence="3">
    <location>
        <begin position="18"/>
        <end position="122"/>
    </location>
</feature>
<dbReference type="EMBL" id="BAAAQK010000023">
    <property type="protein sequence ID" value="GAA1868835.1"/>
    <property type="molecule type" value="Genomic_DNA"/>
</dbReference>
<gene>
    <name evidence="4" type="ORF">GCM10009836_56700</name>
</gene>
<dbReference type="InterPro" id="IPR009100">
    <property type="entry name" value="AcylCoA_DH/oxidase_NM_dom_sf"/>
</dbReference>
<dbReference type="InterPro" id="IPR006089">
    <property type="entry name" value="Acyl-CoA_DH_CS"/>
</dbReference>